<dbReference type="AlphaFoldDB" id="A0A5M3WSA0"/>
<reference evidence="3 4" key="1">
    <citation type="submission" date="2019-10" db="EMBL/GenBank/DDBJ databases">
        <title>Whole genome shotgun sequence of Acrocarpospora macrocephala NBRC 16266.</title>
        <authorList>
            <person name="Ichikawa N."/>
            <person name="Kimura A."/>
            <person name="Kitahashi Y."/>
            <person name="Komaki H."/>
            <person name="Oguchi A."/>
        </authorList>
    </citation>
    <scope>NUCLEOTIDE SEQUENCE [LARGE SCALE GENOMIC DNA]</scope>
    <source>
        <strain evidence="3 4">NBRC 16266</strain>
    </source>
</reference>
<evidence type="ECO:0000313" key="4">
    <source>
        <dbReference type="Proteomes" id="UP000331127"/>
    </source>
</evidence>
<dbReference type="GO" id="GO:0019380">
    <property type="term" value="P:3-phenylpropionate catabolic process"/>
    <property type="evidence" value="ECO:0007669"/>
    <property type="project" value="TreeGrafter"/>
</dbReference>
<dbReference type="CDD" id="cd00667">
    <property type="entry name" value="ring_hydroxylating_dioxygenases_beta"/>
    <property type="match status" value="1"/>
</dbReference>
<gene>
    <name evidence="3" type="ORF">Amac_031990</name>
</gene>
<dbReference type="Proteomes" id="UP000331127">
    <property type="component" value="Unassembled WGS sequence"/>
</dbReference>
<comment type="caution">
    <text evidence="3">The sequence shown here is derived from an EMBL/GenBank/DDBJ whole genome shotgun (WGS) entry which is preliminary data.</text>
</comment>
<keyword evidence="3" id="KW-0223">Dioxygenase</keyword>
<keyword evidence="4" id="KW-1185">Reference proteome</keyword>
<sequence length="170" mass="19601">MTTQLSLRSAAELRLSVEDFLYHEAALLDAWQLDAWVELFIADARYEVPSTDRPHGGPADALMLISDTRSMISARVKRLNSRKAHREFPWSRTRRLITNVRVRCVSEAGGEELEVKANFAIYRSRRQLNVYVGEYTYRLVVSGDTFKIRFRRAELDQETLNDHGTLSIVL</sequence>
<dbReference type="GO" id="GO:0051213">
    <property type="term" value="F:dioxygenase activity"/>
    <property type="evidence" value="ECO:0007669"/>
    <property type="project" value="UniProtKB-KW"/>
</dbReference>
<comment type="similarity">
    <text evidence="1">Belongs to the bacterial ring-hydroxylating dioxygenase beta subunit family.</text>
</comment>
<accession>A0A5M3WSA0</accession>
<protein>
    <submittedName>
        <fullName evidence="3">Aromatic-ring-hydroxylating dioxygenase subunit beta</fullName>
    </submittedName>
</protein>
<dbReference type="PANTHER" id="PTHR41534">
    <property type="entry name" value="BLR3401 PROTEIN"/>
    <property type="match status" value="1"/>
</dbReference>
<dbReference type="InterPro" id="IPR032710">
    <property type="entry name" value="NTF2-like_dom_sf"/>
</dbReference>
<evidence type="ECO:0000256" key="2">
    <source>
        <dbReference type="ARBA" id="ARBA00023002"/>
    </source>
</evidence>
<name>A0A5M3WSA0_9ACTN</name>
<dbReference type="InterPro" id="IPR000391">
    <property type="entry name" value="Rng_hydr_dOase-bsu"/>
</dbReference>
<keyword evidence="2" id="KW-0560">Oxidoreductase</keyword>
<dbReference type="PANTHER" id="PTHR41534:SF2">
    <property type="entry name" value="3-PHENYLPROPIONATE_CINNAMIC ACID DIOXYGENASE SUBUNIT BETA"/>
    <property type="match status" value="1"/>
</dbReference>
<dbReference type="RefSeq" id="WP_218041107.1">
    <property type="nucleotide sequence ID" value="NZ_BAAAHL010000040.1"/>
</dbReference>
<dbReference type="Pfam" id="PF00866">
    <property type="entry name" value="Ring_hydroxyl_B"/>
    <property type="match status" value="1"/>
</dbReference>
<dbReference type="SUPFAM" id="SSF54427">
    <property type="entry name" value="NTF2-like"/>
    <property type="match status" value="1"/>
</dbReference>
<dbReference type="Gene3D" id="3.10.450.50">
    <property type="match status" value="1"/>
</dbReference>
<dbReference type="EMBL" id="BLAE01000016">
    <property type="protein sequence ID" value="GES09603.1"/>
    <property type="molecule type" value="Genomic_DNA"/>
</dbReference>
<proteinExistence type="inferred from homology"/>
<evidence type="ECO:0000256" key="1">
    <source>
        <dbReference type="ARBA" id="ARBA00009570"/>
    </source>
</evidence>
<evidence type="ECO:0000313" key="3">
    <source>
        <dbReference type="EMBL" id="GES09603.1"/>
    </source>
</evidence>
<organism evidence="3 4">
    <name type="scientific">Acrocarpospora macrocephala</name>
    <dbReference type="NCBI Taxonomy" id="150177"/>
    <lineage>
        <taxon>Bacteria</taxon>
        <taxon>Bacillati</taxon>
        <taxon>Actinomycetota</taxon>
        <taxon>Actinomycetes</taxon>
        <taxon>Streptosporangiales</taxon>
        <taxon>Streptosporangiaceae</taxon>
        <taxon>Acrocarpospora</taxon>
    </lineage>
</organism>